<organism evidence="3 4">
    <name type="scientific">Tranquillimonas rosea</name>
    <dbReference type="NCBI Taxonomy" id="641238"/>
    <lineage>
        <taxon>Bacteria</taxon>
        <taxon>Pseudomonadati</taxon>
        <taxon>Pseudomonadota</taxon>
        <taxon>Alphaproteobacteria</taxon>
        <taxon>Rhodobacterales</taxon>
        <taxon>Roseobacteraceae</taxon>
        <taxon>Tranquillimonas</taxon>
    </lineage>
</organism>
<feature type="domain" description="NADP-dependent oxidoreductase" evidence="2">
    <location>
        <begin position="15"/>
        <end position="311"/>
    </location>
</feature>
<evidence type="ECO:0000256" key="1">
    <source>
        <dbReference type="ARBA" id="ARBA00023002"/>
    </source>
</evidence>
<dbReference type="PANTHER" id="PTHR43364">
    <property type="entry name" value="NADH-SPECIFIC METHYLGLYOXAL REDUCTASE-RELATED"/>
    <property type="match status" value="1"/>
</dbReference>
<dbReference type="SUPFAM" id="SSF51430">
    <property type="entry name" value="NAD(P)-linked oxidoreductase"/>
    <property type="match status" value="1"/>
</dbReference>
<protein>
    <submittedName>
        <fullName evidence="3">Predicted oxidoreductase</fullName>
    </submittedName>
</protein>
<dbReference type="Pfam" id="PF00248">
    <property type="entry name" value="Aldo_ket_red"/>
    <property type="match status" value="1"/>
</dbReference>
<reference evidence="3 4" key="1">
    <citation type="submission" date="2016-10" db="EMBL/GenBank/DDBJ databases">
        <authorList>
            <person name="de Groot N.N."/>
        </authorList>
    </citation>
    <scope>NUCLEOTIDE SEQUENCE [LARGE SCALE GENOMIC DNA]</scope>
    <source>
        <strain evidence="3 4">DSM 23042</strain>
    </source>
</reference>
<dbReference type="InterPro" id="IPR050523">
    <property type="entry name" value="AKR_Detox_Biosynth"/>
</dbReference>
<dbReference type="RefSeq" id="WP_092694569.1">
    <property type="nucleotide sequence ID" value="NZ_CBDDGO010000004.1"/>
</dbReference>
<dbReference type="Proteomes" id="UP000198885">
    <property type="component" value="Unassembled WGS sequence"/>
</dbReference>
<dbReference type="GO" id="GO:0005829">
    <property type="term" value="C:cytosol"/>
    <property type="evidence" value="ECO:0007669"/>
    <property type="project" value="UniProtKB-ARBA"/>
</dbReference>
<dbReference type="OrthoDB" id="9803483at2"/>
<dbReference type="Gene3D" id="3.20.20.100">
    <property type="entry name" value="NADP-dependent oxidoreductase domain"/>
    <property type="match status" value="1"/>
</dbReference>
<dbReference type="AlphaFoldDB" id="A0A1H9VQS8"/>
<dbReference type="GO" id="GO:0016491">
    <property type="term" value="F:oxidoreductase activity"/>
    <property type="evidence" value="ECO:0007669"/>
    <property type="project" value="UniProtKB-KW"/>
</dbReference>
<keyword evidence="4" id="KW-1185">Reference proteome</keyword>
<proteinExistence type="predicted"/>
<dbReference type="CDD" id="cd19081">
    <property type="entry name" value="AKR_AKR9C1"/>
    <property type="match status" value="1"/>
</dbReference>
<dbReference type="InterPro" id="IPR023210">
    <property type="entry name" value="NADP_OxRdtase_dom"/>
</dbReference>
<dbReference type="STRING" id="641238.SAMN04490244_10818"/>
<dbReference type="InterPro" id="IPR036812">
    <property type="entry name" value="NAD(P)_OxRdtase_dom_sf"/>
</dbReference>
<dbReference type="EMBL" id="FOGU01000008">
    <property type="protein sequence ID" value="SES23952.1"/>
    <property type="molecule type" value="Genomic_DNA"/>
</dbReference>
<dbReference type="FunFam" id="3.20.20.100:FF:000004">
    <property type="entry name" value="Oxidoreductase, aldo/keto reductase"/>
    <property type="match status" value="1"/>
</dbReference>
<name>A0A1H9VQS8_9RHOB</name>
<dbReference type="PANTHER" id="PTHR43364:SF6">
    <property type="entry name" value="OXIDOREDUCTASE-RELATED"/>
    <property type="match status" value="1"/>
</dbReference>
<accession>A0A1H9VQS8</accession>
<evidence type="ECO:0000313" key="3">
    <source>
        <dbReference type="EMBL" id="SES23952.1"/>
    </source>
</evidence>
<sequence>MEKRRLGRSDISIAPIVFGGNVFGWTADSRTSCNLIDRFLDQGFNAIDTADVYSAWAPGNGGGESEEVLGDWIASRKRREDIVLMSKVGMWEQRKGLSEANIMAAVDDSLRRLGTDYLDVYFAHVDDKDTPLDETLGAFAKLVEAGKVRTLGASNYDAARLDAALDVAQQNNLPRYEVLQPNYNLHTRDGFEGELESVATERELGVVTYFSLASGFLTGKYTSKDDIAGTDREAMLEGYFDDRGQRVLDNLLEVANDVGAKPAQVALAWLVQRDGVTAPIASARSLDQLDETLGAATLNLSDEHMLKLDAAGG</sequence>
<gene>
    <name evidence="3" type="ORF">SAMN04490244_10818</name>
</gene>
<keyword evidence="1" id="KW-0560">Oxidoreductase</keyword>
<evidence type="ECO:0000259" key="2">
    <source>
        <dbReference type="Pfam" id="PF00248"/>
    </source>
</evidence>
<evidence type="ECO:0000313" key="4">
    <source>
        <dbReference type="Proteomes" id="UP000198885"/>
    </source>
</evidence>